<gene>
    <name evidence="3" type="ORF">U0070_003059</name>
</gene>
<dbReference type="AlphaFoldDB" id="A0AAW0GXA0"/>
<dbReference type="InterPro" id="IPR013783">
    <property type="entry name" value="Ig-like_fold"/>
</dbReference>
<dbReference type="Gene3D" id="2.60.40.10">
    <property type="entry name" value="Immunoglobulins"/>
    <property type="match status" value="1"/>
</dbReference>
<feature type="region of interest" description="Disordered" evidence="2">
    <location>
        <begin position="60"/>
        <end position="91"/>
    </location>
</feature>
<evidence type="ECO:0000313" key="4">
    <source>
        <dbReference type="Proteomes" id="UP001488838"/>
    </source>
</evidence>
<dbReference type="Gene3D" id="3.30.70.1820">
    <property type="entry name" value="L1 transposable element, RRM domain"/>
    <property type="match status" value="1"/>
</dbReference>
<evidence type="ECO:0000313" key="3">
    <source>
        <dbReference type="EMBL" id="KAK7795145.1"/>
    </source>
</evidence>
<keyword evidence="4" id="KW-1185">Reference proteome</keyword>
<feature type="compositionally biased region" description="Low complexity" evidence="2">
    <location>
        <begin position="65"/>
        <end position="74"/>
    </location>
</feature>
<dbReference type="PANTHER" id="PTHR11505">
    <property type="entry name" value="L1 TRANSPOSABLE ELEMENT-RELATED"/>
    <property type="match status" value="1"/>
</dbReference>
<organism evidence="3 4">
    <name type="scientific">Myodes glareolus</name>
    <name type="common">Bank vole</name>
    <name type="synonym">Clethrionomys glareolus</name>
    <dbReference type="NCBI Taxonomy" id="447135"/>
    <lineage>
        <taxon>Eukaryota</taxon>
        <taxon>Metazoa</taxon>
        <taxon>Chordata</taxon>
        <taxon>Craniata</taxon>
        <taxon>Vertebrata</taxon>
        <taxon>Euteleostomi</taxon>
        <taxon>Mammalia</taxon>
        <taxon>Eutheria</taxon>
        <taxon>Euarchontoglires</taxon>
        <taxon>Glires</taxon>
        <taxon>Rodentia</taxon>
        <taxon>Myomorpha</taxon>
        <taxon>Muroidea</taxon>
        <taxon>Cricetidae</taxon>
        <taxon>Arvicolinae</taxon>
        <taxon>Myodes</taxon>
    </lineage>
</organism>
<keyword evidence="1" id="KW-0175">Coiled coil</keyword>
<feature type="coiled-coil region" evidence="1">
    <location>
        <begin position="160"/>
        <end position="226"/>
    </location>
</feature>
<feature type="non-terminal residue" evidence="3">
    <location>
        <position position="324"/>
    </location>
</feature>
<dbReference type="Gene3D" id="1.20.5.390">
    <property type="entry name" value="L1 transposable element, trimerization domain"/>
    <property type="match status" value="1"/>
</dbReference>
<feature type="non-terminal residue" evidence="3">
    <location>
        <position position="1"/>
    </location>
</feature>
<sequence length="324" mass="37050">ESCGEQVEQQPFTLNIGEGDSAIINCSYTGSASSYFPWYKQEAGKSPHLLIDILENEEMGRRQGKNSSNNLKNNMKTPDTNDPTIEGLEPLKSEEAGKNAIMKAIESLKQDVNNSLKELDEKYNKKIEEMSKEMGEKYNKKFEEMSKSMNDTQGNQEKTIKQIMETVQELKTEMESMKKTQNEGRLDMENLGKRTETTESSITNRIQEMEERISESEDTIEKINALIKENSKSNKFSSQNIQEIWDTIKKPNLRIIGIEEGEELQIKGPENIFNKIIEENFPNIKNDIPMKILHLAMDGYGDGDPHWNTGLNSLGPNEKKKERE</sequence>
<comment type="caution">
    <text evidence="3">The sequence shown here is derived from an EMBL/GenBank/DDBJ whole genome shotgun (WGS) entry which is preliminary data.</text>
</comment>
<evidence type="ECO:0000256" key="1">
    <source>
        <dbReference type="SAM" id="Coils"/>
    </source>
</evidence>
<feature type="coiled-coil region" evidence="1">
    <location>
        <begin position="102"/>
        <end position="136"/>
    </location>
</feature>
<dbReference type="EMBL" id="JBBHLL010003216">
    <property type="protein sequence ID" value="KAK7795145.1"/>
    <property type="molecule type" value="Genomic_DNA"/>
</dbReference>
<dbReference type="InterPro" id="IPR004244">
    <property type="entry name" value="Transposase_22"/>
</dbReference>
<dbReference type="InterPro" id="IPR036179">
    <property type="entry name" value="Ig-like_dom_sf"/>
</dbReference>
<proteinExistence type="predicted"/>
<evidence type="ECO:0000256" key="2">
    <source>
        <dbReference type="SAM" id="MobiDB-lite"/>
    </source>
</evidence>
<evidence type="ECO:0008006" key="5">
    <source>
        <dbReference type="Google" id="ProtNLM"/>
    </source>
</evidence>
<dbReference type="SUPFAM" id="SSF48726">
    <property type="entry name" value="Immunoglobulin"/>
    <property type="match status" value="1"/>
</dbReference>
<accession>A0AAW0GXA0</accession>
<protein>
    <recommendedName>
        <fullName evidence="5">Ig-like domain-containing protein</fullName>
    </recommendedName>
</protein>
<name>A0AAW0GXA0_MYOGA</name>
<reference evidence="3 4" key="1">
    <citation type="journal article" date="2023" name="bioRxiv">
        <title>Conserved and derived expression patterns and positive selection on dental genes reveal complex evolutionary context of ever-growing rodent molars.</title>
        <authorList>
            <person name="Calamari Z.T."/>
            <person name="Song A."/>
            <person name="Cohen E."/>
            <person name="Akter M."/>
            <person name="Roy R.D."/>
            <person name="Hallikas O."/>
            <person name="Christensen M.M."/>
            <person name="Li P."/>
            <person name="Marangoni P."/>
            <person name="Jernvall J."/>
            <person name="Klein O.D."/>
        </authorList>
    </citation>
    <scope>NUCLEOTIDE SEQUENCE [LARGE SCALE GENOMIC DNA]</scope>
    <source>
        <strain evidence="3">V071</strain>
    </source>
</reference>
<dbReference type="Proteomes" id="UP001488838">
    <property type="component" value="Unassembled WGS sequence"/>
</dbReference>